<dbReference type="Proteomes" id="UP000184286">
    <property type="component" value="Unassembled WGS sequence"/>
</dbReference>
<feature type="region of interest" description="Disordered" evidence="1">
    <location>
        <begin position="77"/>
        <end position="111"/>
    </location>
</feature>
<organism evidence="2 3">
    <name type="scientific">Streptomyces phaeoluteigriseus</name>
    <dbReference type="NCBI Taxonomy" id="114686"/>
    <lineage>
        <taxon>Bacteria</taxon>
        <taxon>Bacillati</taxon>
        <taxon>Actinomycetota</taxon>
        <taxon>Actinomycetes</taxon>
        <taxon>Kitasatosporales</taxon>
        <taxon>Streptomycetaceae</taxon>
        <taxon>Streptomyces</taxon>
        <taxon>Streptomyces aurantiacus group</taxon>
    </lineage>
</organism>
<name>A0A1V6MWD8_9ACTN</name>
<evidence type="ECO:0000256" key="1">
    <source>
        <dbReference type="SAM" id="MobiDB-lite"/>
    </source>
</evidence>
<dbReference type="AlphaFoldDB" id="A0A1V6MWD8"/>
<comment type="caution">
    <text evidence="2">The sequence shown here is derived from an EMBL/GenBank/DDBJ whole genome shotgun (WGS) entry which is preliminary data.</text>
</comment>
<accession>A0A1V6MWD8</accession>
<proteinExistence type="predicted"/>
<protein>
    <submittedName>
        <fullName evidence="2">Uncharacterized protein</fullName>
    </submittedName>
</protein>
<gene>
    <name evidence="2" type="ORF">BM536_008490</name>
</gene>
<dbReference type="STRING" id="114686.BM536_008490"/>
<reference evidence="2 3" key="2">
    <citation type="submission" date="2017-02" db="EMBL/GenBank/DDBJ databases">
        <title>Draft genome sequence of Streptomyces phaeoluteigriseus type strain DSM41896.</title>
        <authorList>
            <person name="Salih T.S."/>
            <person name="Algora Gallardo L."/>
            <person name="Melo Santos T."/>
            <person name="Filgueira Martinez S."/>
            <person name="Herron P.R."/>
        </authorList>
    </citation>
    <scope>NUCLEOTIDE SEQUENCE [LARGE SCALE GENOMIC DNA]</scope>
    <source>
        <strain evidence="2 3">DSM 41896</strain>
    </source>
</reference>
<sequence length="145" mass="15991">MPHIDPTRMVELALGHDASHSDVSAWQHIGVCERCEEELRLTTWVITAARSVQEPDLLACPPERVWQHIAQELAEPCEATPPPPAASLCGPPAVSADARRRRSPGTGSRRTPLACGLLAGLLIVWWRRRKRSFRPSESASDHPPV</sequence>
<evidence type="ECO:0000313" key="3">
    <source>
        <dbReference type="Proteomes" id="UP000184286"/>
    </source>
</evidence>
<dbReference type="EMBL" id="MPOH02000009">
    <property type="protein sequence ID" value="OQD56692.1"/>
    <property type="molecule type" value="Genomic_DNA"/>
</dbReference>
<reference evidence="3" key="1">
    <citation type="submission" date="2016-11" db="EMBL/GenBank/DDBJ databases">
        <authorList>
            <person name="Schniete J.K."/>
            <person name="Salih T."/>
            <person name="Algora Gallardo L."/>
            <person name="Martinez Fernandez S."/>
            <person name="Herron P.R."/>
        </authorList>
    </citation>
    <scope>NUCLEOTIDE SEQUENCE [LARGE SCALE GENOMIC DNA]</scope>
    <source>
        <strain evidence="3">DSM 41896</strain>
    </source>
</reference>
<evidence type="ECO:0000313" key="2">
    <source>
        <dbReference type="EMBL" id="OQD56692.1"/>
    </source>
</evidence>